<accession>A0A0X3BLC4</accession>
<dbReference type="RefSeq" id="WP_083531404.1">
    <property type="nucleotide sequence ID" value="NZ_LT158599.1"/>
</dbReference>
<dbReference type="Gene3D" id="3.40.50.720">
    <property type="entry name" value="NAD(P)-binding Rossmann-like Domain"/>
    <property type="match status" value="1"/>
</dbReference>
<comment type="similarity">
    <text evidence="1">Belongs to the NAD(P)-dependent epimerase/dehydratase family.</text>
</comment>
<dbReference type="InterPro" id="IPR036291">
    <property type="entry name" value="NAD(P)-bd_dom_sf"/>
</dbReference>
<dbReference type="PANTHER" id="PTHR43000">
    <property type="entry name" value="DTDP-D-GLUCOSE 4,6-DEHYDRATASE-RELATED"/>
    <property type="match status" value="1"/>
</dbReference>
<dbReference type="OrthoDB" id="4907at2157"/>
<proteinExistence type="inferred from homology"/>
<evidence type="ECO:0000259" key="2">
    <source>
        <dbReference type="Pfam" id="PF01370"/>
    </source>
</evidence>
<dbReference type="EC" id="5.1.3.2" evidence="3"/>
<dbReference type="Pfam" id="PF01370">
    <property type="entry name" value="Epimerase"/>
    <property type="match status" value="1"/>
</dbReference>
<reference evidence="3 4" key="1">
    <citation type="submission" date="2016-01" db="EMBL/GenBank/DDBJ databases">
        <authorList>
            <person name="Manzoor S."/>
        </authorList>
    </citation>
    <scope>NUCLEOTIDE SEQUENCE [LARGE SCALE GENOMIC DNA]</scope>
    <source>
        <strain evidence="3">Methanoculleus sp MAB1</strain>
    </source>
</reference>
<dbReference type="Proteomes" id="UP000069850">
    <property type="component" value="Chromosome 1"/>
</dbReference>
<name>A0A0X3BLC4_9EURY</name>
<dbReference type="GO" id="GO:0003978">
    <property type="term" value="F:UDP-glucose 4-epimerase activity"/>
    <property type="evidence" value="ECO:0007669"/>
    <property type="project" value="UniProtKB-EC"/>
</dbReference>
<protein>
    <submittedName>
        <fullName evidence="3">Putative nucleoside-diphosphate-sugar epimerase protein</fullName>
        <ecNumber evidence="3">5.1.3.2</ecNumber>
    </submittedName>
</protein>
<evidence type="ECO:0000313" key="4">
    <source>
        <dbReference type="Proteomes" id="UP000069850"/>
    </source>
</evidence>
<feature type="domain" description="NAD-dependent epimerase/dehydratase" evidence="2">
    <location>
        <begin position="6"/>
        <end position="223"/>
    </location>
</feature>
<dbReference type="SUPFAM" id="SSF51735">
    <property type="entry name" value="NAD(P)-binding Rossmann-fold domains"/>
    <property type="match status" value="1"/>
</dbReference>
<gene>
    <name evidence="3" type="ORF">MMAB1_1061</name>
</gene>
<dbReference type="EMBL" id="LT158599">
    <property type="protein sequence ID" value="CVK32275.1"/>
    <property type="molecule type" value="Genomic_DNA"/>
</dbReference>
<dbReference type="AlphaFoldDB" id="A0A0X3BLC4"/>
<keyword evidence="3" id="KW-0413">Isomerase</keyword>
<evidence type="ECO:0000256" key="1">
    <source>
        <dbReference type="ARBA" id="ARBA00007637"/>
    </source>
</evidence>
<organism evidence="3 4">
    <name type="scientific">Methanoculleus bourgensis</name>
    <dbReference type="NCBI Taxonomy" id="83986"/>
    <lineage>
        <taxon>Archaea</taxon>
        <taxon>Methanobacteriati</taxon>
        <taxon>Methanobacteriota</taxon>
        <taxon>Stenosarchaea group</taxon>
        <taxon>Methanomicrobia</taxon>
        <taxon>Methanomicrobiales</taxon>
        <taxon>Methanomicrobiaceae</taxon>
        <taxon>Methanoculleus</taxon>
    </lineage>
</organism>
<sequence length="306" mass="34187">MAEKKVIVTGAFGFIGRSVARHLAKLGWEVVGLGHGKWSRQEWETWGLTEWHTCDITLNSLLSYADTPDLIVHCAGSGSVNFSMTHPMQDYQRTVATTLNVLEFMRLYAQNSKLVYPSSAAVYGNADKLPILESAPLKPISPYGVHKMLSEQICRSFARHFGIHVAVVRLFSVYGRGLRKQLLWDACNKISKGDMTFFGTGNEVRDWLHIDDVATLLSCAGAHASPACPIVNGATGYGTSVRDILSEMLRTRRISVEPRFNDLPRPGDPPGYIGDISRAMKWGWKPTVYWKDGVKDYVQWHTEESP</sequence>
<dbReference type="KEGG" id="mema:MMAB1_1061"/>
<evidence type="ECO:0000313" key="3">
    <source>
        <dbReference type="EMBL" id="CVK32275.1"/>
    </source>
</evidence>
<dbReference type="GeneID" id="32210337"/>
<dbReference type="InterPro" id="IPR001509">
    <property type="entry name" value="Epimerase_deHydtase"/>
</dbReference>